<dbReference type="GO" id="GO:0007165">
    <property type="term" value="P:signal transduction"/>
    <property type="evidence" value="ECO:0007669"/>
    <property type="project" value="UniProtKB-KW"/>
</dbReference>
<dbReference type="RefSeq" id="WP_107296146.1">
    <property type="nucleotide sequence ID" value="NZ_PYMB01000001.1"/>
</dbReference>
<dbReference type="SMART" id="SM00086">
    <property type="entry name" value="PAC"/>
    <property type="match status" value="1"/>
</dbReference>
<proteinExistence type="predicted"/>
<dbReference type="NCBIfam" id="TIGR00229">
    <property type="entry name" value="sensory_box"/>
    <property type="match status" value="1"/>
</dbReference>
<dbReference type="OrthoDB" id="5675566at2"/>
<evidence type="ECO:0000313" key="7">
    <source>
        <dbReference type="Proteomes" id="UP000241346"/>
    </source>
</evidence>
<protein>
    <recommendedName>
        <fullName evidence="8">Chemotaxis protein</fullName>
    </recommendedName>
</protein>
<dbReference type="InterPro" id="IPR000014">
    <property type="entry name" value="PAS"/>
</dbReference>
<feature type="domain" description="PAS" evidence="5">
    <location>
        <begin position="33"/>
        <end position="68"/>
    </location>
</feature>
<dbReference type="PANTHER" id="PTHR32089">
    <property type="entry name" value="METHYL-ACCEPTING CHEMOTAXIS PROTEIN MCPB"/>
    <property type="match status" value="1"/>
</dbReference>
<dbReference type="InterPro" id="IPR004089">
    <property type="entry name" value="MCPsignal_dom"/>
</dbReference>
<evidence type="ECO:0000256" key="3">
    <source>
        <dbReference type="PROSITE-ProRule" id="PRU00284"/>
    </source>
</evidence>
<dbReference type="SUPFAM" id="SSF55785">
    <property type="entry name" value="PYP-like sensor domain (PAS domain)"/>
    <property type="match status" value="1"/>
</dbReference>
<organism evidence="6 7">
    <name type="scientific">Photobacterium rosenbergii</name>
    <dbReference type="NCBI Taxonomy" id="294936"/>
    <lineage>
        <taxon>Bacteria</taxon>
        <taxon>Pseudomonadati</taxon>
        <taxon>Pseudomonadota</taxon>
        <taxon>Gammaproteobacteria</taxon>
        <taxon>Vibrionales</taxon>
        <taxon>Vibrionaceae</taxon>
        <taxon>Photobacterium</taxon>
    </lineage>
</organism>
<name>A0A2T3NJ27_9GAMM</name>
<dbReference type="AlphaFoldDB" id="A0A2T3NJ27"/>
<feature type="domain" description="Methyl-accepting transducer" evidence="4">
    <location>
        <begin position="255"/>
        <end position="491"/>
    </location>
</feature>
<dbReference type="SUPFAM" id="SSF58104">
    <property type="entry name" value="Methyl-accepting chemotaxis protein (MCP) signaling domain"/>
    <property type="match status" value="1"/>
</dbReference>
<evidence type="ECO:0000256" key="2">
    <source>
        <dbReference type="ARBA" id="ARBA00023224"/>
    </source>
</evidence>
<sequence length="528" mass="57210">MTRSTPTVNATHQPNHNQEVTFAQGEQLVSTTDLNGVITYSNAAFCCVAGYSEQELLGQNHNIIRHPDMPKVAFADLWQQIQAGKPWRGIVKNRTKSGGYYWVDAYVTPIYEHGKVVGYQSVRVKPEAQLVKTAESAYKALIKAERGGKSISFKLSSPLKYGLLITACAIPSLATLLSEGASINALLGFTPALVLGTLFRQELFGTPSKIEQLKSQYDSLSRAIFSGSDSYSVVDYHLKMASAGMRTVLGRMTDSAAPLHDLADDLNATTHKVNSAICDQNKNIQYMATAIDNISDSARTISLHAGESHQLLDLTRGQCSVTRTQLDATQSSLNALSTQARQATDATDKLSTEAETVSAVMSEISGIADQTNLLALNAAIEAARAGEHGRGFAVVADEVRALSSRTQTATEQIQTSIGNMLATIENWQVLIKNNHDDTLACVEQAAQGAEALGAVEQNMQAINELVDQVSSSAQSQEAHAQQTSEHIHALADTSQQNLEGVNQVEQSSAELKRRVDDFYLLADRFKRH</sequence>
<dbReference type="Gene3D" id="3.30.450.20">
    <property type="entry name" value="PAS domain"/>
    <property type="match status" value="1"/>
</dbReference>
<dbReference type="GO" id="GO:0006935">
    <property type="term" value="P:chemotaxis"/>
    <property type="evidence" value="ECO:0007669"/>
    <property type="project" value="UniProtKB-ARBA"/>
</dbReference>
<comment type="subcellular location">
    <subcellularLocation>
        <location evidence="1">Membrane</location>
    </subcellularLocation>
</comment>
<dbReference type="PANTHER" id="PTHR32089:SF52">
    <property type="entry name" value="CHEMOTAXIS SIGNAL TRANSDUCTION SYSTEM METHYL ACCEPTING SENSORY TRANSDUCER WITH PAS SENSORY DOMAIN"/>
    <property type="match status" value="1"/>
</dbReference>
<comment type="caution">
    <text evidence="6">The sequence shown here is derived from an EMBL/GenBank/DDBJ whole genome shotgun (WGS) entry which is preliminary data.</text>
</comment>
<dbReference type="InterPro" id="IPR035965">
    <property type="entry name" value="PAS-like_dom_sf"/>
</dbReference>
<dbReference type="Proteomes" id="UP000241346">
    <property type="component" value="Unassembled WGS sequence"/>
</dbReference>
<dbReference type="Pfam" id="PF08447">
    <property type="entry name" value="PAS_3"/>
    <property type="match status" value="1"/>
</dbReference>
<evidence type="ECO:0000259" key="4">
    <source>
        <dbReference type="PROSITE" id="PS50111"/>
    </source>
</evidence>
<accession>A0A2T3NJ27</accession>
<reference evidence="6 7" key="1">
    <citation type="submission" date="2018-03" db="EMBL/GenBank/DDBJ databases">
        <title>Whole genome sequencing of Histamine producing bacteria.</title>
        <authorList>
            <person name="Butler K."/>
        </authorList>
    </citation>
    <scope>NUCLEOTIDE SEQUENCE [LARGE SCALE GENOMIC DNA]</scope>
    <source>
        <strain evidence="6 7">DSM 19138</strain>
    </source>
</reference>
<dbReference type="Gene3D" id="1.10.287.950">
    <property type="entry name" value="Methyl-accepting chemotaxis protein"/>
    <property type="match status" value="1"/>
</dbReference>
<dbReference type="PROSITE" id="PS50112">
    <property type="entry name" value="PAS"/>
    <property type="match status" value="1"/>
</dbReference>
<gene>
    <name evidence="6" type="ORF">C9J01_00455</name>
</gene>
<keyword evidence="2 3" id="KW-0807">Transducer</keyword>
<dbReference type="GO" id="GO:0016020">
    <property type="term" value="C:membrane"/>
    <property type="evidence" value="ECO:0007669"/>
    <property type="project" value="UniProtKB-SubCell"/>
</dbReference>
<dbReference type="PROSITE" id="PS50111">
    <property type="entry name" value="CHEMOTAXIS_TRANSDUC_2"/>
    <property type="match status" value="1"/>
</dbReference>
<evidence type="ECO:0000256" key="1">
    <source>
        <dbReference type="ARBA" id="ARBA00004370"/>
    </source>
</evidence>
<dbReference type="InterPro" id="IPR013655">
    <property type="entry name" value="PAS_fold_3"/>
</dbReference>
<dbReference type="SMART" id="SM00283">
    <property type="entry name" value="MA"/>
    <property type="match status" value="1"/>
</dbReference>
<evidence type="ECO:0000313" key="6">
    <source>
        <dbReference type="EMBL" id="PSW15527.1"/>
    </source>
</evidence>
<evidence type="ECO:0008006" key="8">
    <source>
        <dbReference type="Google" id="ProtNLM"/>
    </source>
</evidence>
<dbReference type="Pfam" id="PF00015">
    <property type="entry name" value="MCPsignal"/>
    <property type="match status" value="1"/>
</dbReference>
<dbReference type="InterPro" id="IPR001610">
    <property type="entry name" value="PAC"/>
</dbReference>
<dbReference type="CDD" id="cd00130">
    <property type="entry name" value="PAS"/>
    <property type="match status" value="1"/>
</dbReference>
<dbReference type="EMBL" id="PYMB01000001">
    <property type="protein sequence ID" value="PSW15527.1"/>
    <property type="molecule type" value="Genomic_DNA"/>
</dbReference>
<evidence type="ECO:0000259" key="5">
    <source>
        <dbReference type="PROSITE" id="PS50112"/>
    </source>
</evidence>